<dbReference type="Pfam" id="PF01136">
    <property type="entry name" value="Peptidase_U32"/>
    <property type="match status" value="2"/>
</dbReference>
<dbReference type="PROSITE" id="PS01276">
    <property type="entry name" value="PEPTIDASE_U32"/>
    <property type="match status" value="1"/>
</dbReference>
<dbReference type="Pfam" id="PF12392">
    <property type="entry name" value="DUF3656"/>
    <property type="match status" value="1"/>
</dbReference>
<sequence>MEEKIEILAPAGSYDCFVAAINAGADAVYAGGMRFGARAYADNFTPQQLLDAVDYAHLHKKRLYLTVNTLLKDSEMKELYAYLKPLYCQGLDAVIVQDAGVLSFVRAYFPDLEIHASTQMTITNVYGAQYLKEYGVKRVVPARELSLAEIRRIRSETKMDVECFVHGALCYCYSGQCLLSSFIGGRSGNRGQCAQPCRLPYTAKEKKGYLLSLKDICTLELLPEMAEAGINSFKIEGRMKKTEYVAAVTAMYRKYLDMYYEKGKAGYKADQADLEQLKDIYNRGGFHTGYYKKHNGREMLALDRPNHAGVPAVKILVQKGREVTAEALTDIHRGDILELTKERDNYTFGKAFHKKQKVSFLVPKHTYYKKGTILNRIRNQALLDELDKKYVFSKKQEKISGFFRLLKGKPAVFILTMKDVCVQAQTEACVQKAQTRPLEREEIEAQLRKTGNTPFEFETLEIEMEEGAFLPMQQIKQIRRDALEQLEREVCQIYRRKMKVEEAMADTPLSARKKEAQITEGNPNPYPMLSVLAESEEQLLAVEEFFKGEAQRQEKIRLFRVYLDVGISGGLMPSKEIRAVCENLQCKDIEVFYALPHIFREEAAVRLRETYSEFYDAGMDGVLVRNYEEIQFLKEQRFDKRVILDHNLYVFNQSGKHFFQAQGLREFTAPLELNAKELAQLGIENAELIIYGHLPVMISAQCITKTVQKCRGESGICMLTDRYQNQFPVKNYCSLCYNVMYNTSALYLADYTETIEKLAPKSVRLQFTVERKEQTLEILKQVDLQLTGKGTANTSQSAYTRGHFKRGII</sequence>
<dbReference type="InterPro" id="IPR051454">
    <property type="entry name" value="RNA/ubiquinone_mod_enzymes"/>
</dbReference>
<comment type="caution">
    <text evidence="2">The sequence shown here is derived from an EMBL/GenBank/DDBJ whole genome shotgun (WGS) entry which is preliminary data.</text>
</comment>
<dbReference type="AlphaFoldDB" id="A0A923LFX2"/>
<dbReference type="InterPro" id="IPR001539">
    <property type="entry name" value="Peptidase_U32"/>
</dbReference>
<name>A0A923LFX2_9FIRM</name>
<evidence type="ECO:0000259" key="1">
    <source>
        <dbReference type="Pfam" id="PF12392"/>
    </source>
</evidence>
<evidence type="ECO:0000313" key="2">
    <source>
        <dbReference type="EMBL" id="MBC5687866.1"/>
    </source>
</evidence>
<dbReference type="Proteomes" id="UP000652477">
    <property type="component" value="Unassembled WGS sequence"/>
</dbReference>
<gene>
    <name evidence="2" type="ORF">H8S37_02790</name>
</gene>
<evidence type="ECO:0000313" key="3">
    <source>
        <dbReference type="Proteomes" id="UP000652477"/>
    </source>
</evidence>
<organism evidence="2 3">
    <name type="scientific">Mediterraneibacter hominis</name>
    <dbReference type="NCBI Taxonomy" id="2763054"/>
    <lineage>
        <taxon>Bacteria</taxon>
        <taxon>Bacillati</taxon>
        <taxon>Bacillota</taxon>
        <taxon>Clostridia</taxon>
        <taxon>Lachnospirales</taxon>
        <taxon>Lachnospiraceae</taxon>
        <taxon>Mediterraneibacter</taxon>
    </lineage>
</organism>
<dbReference type="EMBL" id="JACOPF010000001">
    <property type="protein sequence ID" value="MBC5687866.1"/>
    <property type="molecule type" value="Genomic_DNA"/>
</dbReference>
<protein>
    <submittedName>
        <fullName evidence="2">U32 family peptidase</fullName>
    </submittedName>
</protein>
<keyword evidence="3" id="KW-1185">Reference proteome</keyword>
<feature type="domain" description="Peptidase U32 collagenase" evidence="1">
    <location>
        <begin position="375"/>
        <end position="489"/>
    </location>
</feature>
<accession>A0A923LFX2</accession>
<reference evidence="2" key="1">
    <citation type="submission" date="2020-08" db="EMBL/GenBank/DDBJ databases">
        <title>Genome public.</title>
        <authorList>
            <person name="Liu C."/>
            <person name="Sun Q."/>
        </authorList>
    </citation>
    <scope>NUCLEOTIDE SEQUENCE</scope>
    <source>
        <strain evidence="2">NSJ-55</strain>
    </source>
</reference>
<dbReference type="InterPro" id="IPR020988">
    <property type="entry name" value="Pept_U32_collagenase"/>
</dbReference>
<proteinExistence type="predicted"/>
<dbReference type="PANTHER" id="PTHR30217:SF10">
    <property type="entry name" value="23S RRNA 5-HYDROXYCYTIDINE C2501 SYNTHASE"/>
    <property type="match status" value="1"/>
</dbReference>
<dbReference type="PANTHER" id="PTHR30217">
    <property type="entry name" value="PEPTIDASE U32 FAMILY"/>
    <property type="match status" value="1"/>
</dbReference>